<proteinExistence type="predicted"/>
<dbReference type="Gene3D" id="1.10.10.10">
    <property type="entry name" value="Winged helix-like DNA-binding domain superfamily/Winged helix DNA-binding domain"/>
    <property type="match status" value="1"/>
</dbReference>
<dbReference type="InterPro" id="IPR007367">
    <property type="entry name" value="DUF433"/>
</dbReference>
<evidence type="ECO:0000313" key="2">
    <source>
        <dbReference type="Proteomes" id="UP000199564"/>
    </source>
</evidence>
<dbReference type="Pfam" id="PF04255">
    <property type="entry name" value="DUF433"/>
    <property type="match status" value="1"/>
</dbReference>
<accession>A0A1I5FWJ3</accession>
<dbReference type="SUPFAM" id="SSF46689">
    <property type="entry name" value="Homeodomain-like"/>
    <property type="match status" value="1"/>
</dbReference>
<dbReference type="InterPro" id="IPR036388">
    <property type="entry name" value="WH-like_DNA-bd_sf"/>
</dbReference>
<dbReference type="PANTHER" id="PTHR34849:SF3">
    <property type="entry name" value="SSR2962 PROTEIN"/>
    <property type="match status" value="1"/>
</dbReference>
<reference evidence="2" key="1">
    <citation type="submission" date="2016-10" db="EMBL/GenBank/DDBJ databases">
        <authorList>
            <person name="Varghese N."/>
            <person name="Submissions S."/>
        </authorList>
    </citation>
    <scope>NUCLEOTIDE SEQUENCE [LARGE SCALE GENOMIC DNA]</scope>
    <source>
        <strain evidence="2">DSM 15282</strain>
    </source>
</reference>
<dbReference type="Proteomes" id="UP000199564">
    <property type="component" value="Unassembled WGS sequence"/>
</dbReference>
<dbReference type="STRING" id="226506.SAMN04488519_10584"/>
<dbReference type="RefSeq" id="WP_091653274.1">
    <property type="nucleotide sequence ID" value="NZ_FOVW01000005.1"/>
</dbReference>
<keyword evidence="2" id="KW-1185">Reference proteome</keyword>
<evidence type="ECO:0000313" key="1">
    <source>
        <dbReference type="EMBL" id="SFO28105.1"/>
    </source>
</evidence>
<gene>
    <name evidence="1" type="ORF">SAMN04488519_10584</name>
</gene>
<sequence length="80" mass="9178">MNWREHITLDNRVLLGKPTIKGTRISIEHILDLLASGWSEKDLLENYPRLTPNSIRAVFAYIQEMMKDGFLFSEAAESGK</sequence>
<dbReference type="AlphaFoldDB" id="A0A1I5FWJ3"/>
<name>A0A1I5FWJ3_9BACT</name>
<protein>
    <submittedName>
        <fullName evidence="1">Uncharacterized conserved protein, DUF433 family</fullName>
    </submittedName>
</protein>
<organism evidence="1 2">
    <name type="scientific">Algoriphagus ornithinivorans</name>
    <dbReference type="NCBI Taxonomy" id="226506"/>
    <lineage>
        <taxon>Bacteria</taxon>
        <taxon>Pseudomonadati</taxon>
        <taxon>Bacteroidota</taxon>
        <taxon>Cytophagia</taxon>
        <taxon>Cytophagales</taxon>
        <taxon>Cyclobacteriaceae</taxon>
        <taxon>Algoriphagus</taxon>
    </lineage>
</organism>
<dbReference type="PANTHER" id="PTHR34849">
    <property type="entry name" value="SSL5025 PROTEIN"/>
    <property type="match status" value="1"/>
</dbReference>
<dbReference type="EMBL" id="FOVW01000005">
    <property type="protein sequence ID" value="SFO28105.1"/>
    <property type="molecule type" value="Genomic_DNA"/>
</dbReference>
<dbReference type="InterPro" id="IPR009057">
    <property type="entry name" value="Homeodomain-like_sf"/>
</dbReference>